<name>A3PC49_PROM0</name>
<keyword evidence="2" id="KW-0488">Methylation</keyword>
<dbReference type="InterPro" id="IPR012902">
    <property type="entry name" value="N_methyl_site"/>
</dbReference>
<proteinExistence type="predicted"/>
<dbReference type="EMBL" id="CP000576">
    <property type="protein sequence ID" value="ABO17324.1"/>
    <property type="molecule type" value="Genomic_DNA"/>
</dbReference>
<comment type="subcellular location">
    <subcellularLocation>
        <location evidence="1">Membrane</location>
        <topology evidence="1">Single-pass membrane protein</topology>
    </subcellularLocation>
</comment>
<dbReference type="PANTHER" id="PTHR30093">
    <property type="entry name" value="GENERAL SECRETION PATHWAY PROTEIN G"/>
    <property type="match status" value="1"/>
</dbReference>
<reference evidence="7 8" key="1">
    <citation type="journal article" date="2007" name="PLoS Genet.">
        <title>Patterns and implications of gene gain and loss in the evolution of Prochlorococcus.</title>
        <authorList>
            <person name="Kettler G.C."/>
            <person name="Martiny A.C."/>
            <person name="Huang K."/>
            <person name="Zucker J."/>
            <person name="Coleman M.L."/>
            <person name="Rodrigue S."/>
            <person name="Chen F."/>
            <person name="Lapidus A."/>
            <person name="Ferriera S."/>
            <person name="Johnson J."/>
            <person name="Steglich C."/>
            <person name="Church G.M."/>
            <person name="Richardson P."/>
            <person name="Chisholm S.W."/>
        </authorList>
    </citation>
    <scope>NUCLEOTIDE SEQUENCE [LARGE SCALE GENOMIC DNA]</scope>
    <source>
        <strain evidence="7 8">MIT 9301</strain>
    </source>
</reference>
<dbReference type="RefSeq" id="WP_011862690.1">
    <property type="nucleotide sequence ID" value="NC_009091.1"/>
</dbReference>
<keyword evidence="8" id="KW-1185">Reference proteome</keyword>
<dbReference type="HOGENOM" id="CLU_1249724_0_0_3"/>
<organism evidence="7 8">
    <name type="scientific">Prochlorococcus marinus (strain MIT 9301)</name>
    <dbReference type="NCBI Taxonomy" id="167546"/>
    <lineage>
        <taxon>Bacteria</taxon>
        <taxon>Bacillati</taxon>
        <taxon>Cyanobacteriota</taxon>
        <taxon>Cyanophyceae</taxon>
        <taxon>Synechococcales</taxon>
        <taxon>Prochlorococcaceae</taxon>
        <taxon>Prochlorococcus</taxon>
    </lineage>
</organism>
<evidence type="ECO:0000313" key="7">
    <source>
        <dbReference type="EMBL" id="ABO17324.1"/>
    </source>
</evidence>
<evidence type="ECO:0000256" key="6">
    <source>
        <dbReference type="SAM" id="Phobius"/>
    </source>
</evidence>
<dbReference type="KEGG" id="pmg:P9301_07011"/>
<dbReference type="GO" id="GO:0016020">
    <property type="term" value="C:membrane"/>
    <property type="evidence" value="ECO:0007669"/>
    <property type="project" value="UniProtKB-SubCell"/>
</dbReference>
<dbReference type="NCBIfam" id="TIGR02532">
    <property type="entry name" value="IV_pilin_GFxxxE"/>
    <property type="match status" value="1"/>
</dbReference>
<dbReference type="InterPro" id="IPR045584">
    <property type="entry name" value="Pilin-like"/>
</dbReference>
<keyword evidence="4 6" id="KW-1133">Transmembrane helix</keyword>
<dbReference type="Pfam" id="PF07963">
    <property type="entry name" value="N_methyl"/>
    <property type="match status" value="1"/>
</dbReference>
<dbReference type="STRING" id="167546.P9301_07011"/>
<evidence type="ECO:0000256" key="1">
    <source>
        <dbReference type="ARBA" id="ARBA00004167"/>
    </source>
</evidence>
<keyword evidence="3 6" id="KW-0812">Transmembrane</keyword>
<keyword evidence="5 6" id="KW-0472">Membrane</keyword>
<dbReference type="PROSITE" id="PS00409">
    <property type="entry name" value="PROKAR_NTER_METHYL"/>
    <property type="match status" value="1"/>
</dbReference>
<sequence length="208" mass="22512">MVKSFFVRALSPKIRFEKIKNLTSLRELKDEEGFTLVELIVVVMMIGILSSIAIPQFMTAADKAKQKEATGIVAALVKAATAFQTEYGDLPTDAGDIEEYARFQRCNQTGMETEGGKVCKGTDPVEVPGTATSFYSTSGNYLIEFQTADVNSDTVFQVRAQPNGGAYANNGSAVTGCYNPVDATSKVYEKTAKAADRGRLTDWSDAEC</sequence>
<dbReference type="Gene3D" id="3.30.700.10">
    <property type="entry name" value="Glycoprotein, Type 4 Pilin"/>
    <property type="match status" value="1"/>
</dbReference>
<evidence type="ECO:0000256" key="5">
    <source>
        <dbReference type="ARBA" id="ARBA00023136"/>
    </source>
</evidence>
<feature type="transmembrane region" description="Helical" evidence="6">
    <location>
        <begin position="34"/>
        <end position="57"/>
    </location>
</feature>
<evidence type="ECO:0000313" key="8">
    <source>
        <dbReference type="Proteomes" id="UP000001430"/>
    </source>
</evidence>
<dbReference type="OrthoDB" id="1787073at2"/>
<dbReference type="SUPFAM" id="SSF54523">
    <property type="entry name" value="Pili subunits"/>
    <property type="match status" value="1"/>
</dbReference>
<protein>
    <submittedName>
        <fullName evidence="7">Uncharacterized protein</fullName>
    </submittedName>
</protein>
<gene>
    <name evidence="7" type="ordered locus">P9301_07011</name>
</gene>
<evidence type="ECO:0000256" key="3">
    <source>
        <dbReference type="ARBA" id="ARBA00022692"/>
    </source>
</evidence>
<dbReference type="Proteomes" id="UP000001430">
    <property type="component" value="Chromosome"/>
</dbReference>
<dbReference type="eggNOG" id="COG2165">
    <property type="taxonomic scope" value="Bacteria"/>
</dbReference>
<evidence type="ECO:0000256" key="2">
    <source>
        <dbReference type="ARBA" id="ARBA00022481"/>
    </source>
</evidence>
<dbReference type="PANTHER" id="PTHR30093:SF44">
    <property type="entry name" value="TYPE II SECRETION SYSTEM CORE PROTEIN G"/>
    <property type="match status" value="1"/>
</dbReference>
<dbReference type="AlphaFoldDB" id="A3PC49"/>
<evidence type="ECO:0000256" key="4">
    <source>
        <dbReference type="ARBA" id="ARBA00022989"/>
    </source>
</evidence>
<accession>A3PC49</accession>